<evidence type="ECO:0000313" key="3">
    <source>
        <dbReference type="Proteomes" id="UP000565579"/>
    </source>
</evidence>
<feature type="compositionally biased region" description="Basic and acidic residues" evidence="1">
    <location>
        <begin position="84"/>
        <end position="93"/>
    </location>
</feature>
<dbReference type="RefSeq" id="WP_185100598.1">
    <property type="nucleotide sequence ID" value="NZ_JACHMI010000001.1"/>
</dbReference>
<proteinExistence type="predicted"/>
<dbReference type="SUPFAM" id="SSF53474">
    <property type="entry name" value="alpha/beta-Hydrolases"/>
    <property type="match status" value="1"/>
</dbReference>
<comment type="caution">
    <text evidence="2">The sequence shown here is derived from an EMBL/GenBank/DDBJ whole genome shotgun (WGS) entry which is preliminary data.</text>
</comment>
<evidence type="ECO:0008006" key="4">
    <source>
        <dbReference type="Google" id="ProtNLM"/>
    </source>
</evidence>
<accession>A0A7X0TW47</accession>
<sequence>MRQSLMDTTFPERATAGQLIFGDVLSLGAPPFPPPGLVHYLDERPAGRPPGETVVLLHGERMAERIPGAKGEPHVTLAGAGHFPQEDQPRRPAETIANFFGTTP</sequence>
<evidence type="ECO:0000313" key="2">
    <source>
        <dbReference type="EMBL" id="MBB6545804.1"/>
    </source>
</evidence>
<dbReference type="Gene3D" id="3.40.50.1820">
    <property type="entry name" value="alpha/beta hydrolase"/>
    <property type="match status" value="1"/>
</dbReference>
<reference evidence="2 3" key="1">
    <citation type="submission" date="2020-08" db="EMBL/GenBank/DDBJ databases">
        <title>Sequencing the genomes of 1000 actinobacteria strains.</title>
        <authorList>
            <person name="Klenk H.-P."/>
        </authorList>
    </citation>
    <scope>NUCLEOTIDE SEQUENCE [LARGE SCALE GENOMIC DNA]</scope>
    <source>
        <strain evidence="2 3">DSM 43768</strain>
    </source>
</reference>
<dbReference type="AlphaFoldDB" id="A0A7X0TW47"/>
<keyword evidence="3" id="KW-1185">Reference proteome</keyword>
<protein>
    <recommendedName>
        <fullName evidence="4">Alpha/beta hydrolase</fullName>
    </recommendedName>
</protein>
<feature type="region of interest" description="Disordered" evidence="1">
    <location>
        <begin position="77"/>
        <end position="104"/>
    </location>
</feature>
<dbReference type="InterPro" id="IPR029058">
    <property type="entry name" value="AB_hydrolase_fold"/>
</dbReference>
<organism evidence="2 3">
    <name type="scientific">Nonomuraea rubra</name>
    <dbReference type="NCBI Taxonomy" id="46180"/>
    <lineage>
        <taxon>Bacteria</taxon>
        <taxon>Bacillati</taxon>
        <taxon>Actinomycetota</taxon>
        <taxon>Actinomycetes</taxon>
        <taxon>Streptosporangiales</taxon>
        <taxon>Streptosporangiaceae</taxon>
        <taxon>Nonomuraea</taxon>
    </lineage>
</organism>
<dbReference type="EMBL" id="JACHMI010000001">
    <property type="protein sequence ID" value="MBB6545804.1"/>
    <property type="molecule type" value="Genomic_DNA"/>
</dbReference>
<dbReference type="Proteomes" id="UP000565579">
    <property type="component" value="Unassembled WGS sequence"/>
</dbReference>
<gene>
    <name evidence="2" type="ORF">HD593_000599</name>
</gene>
<name>A0A7X0TW47_9ACTN</name>
<evidence type="ECO:0000256" key="1">
    <source>
        <dbReference type="SAM" id="MobiDB-lite"/>
    </source>
</evidence>